<keyword evidence="2 7" id="KW-0645">Protease</keyword>
<evidence type="ECO:0000313" key="7">
    <source>
        <dbReference type="EMBL" id="CAB4242199.1"/>
    </source>
</evidence>
<keyword evidence="1" id="KW-1188">Viral release from host cell</keyword>
<keyword evidence="4" id="KW-0118">Viral capsid assembly</keyword>
<accession>A0A6J5TEN6</accession>
<dbReference type="GO" id="GO:0006508">
    <property type="term" value="P:proteolysis"/>
    <property type="evidence" value="ECO:0007669"/>
    <property type="project" value="UniProtKB-KW"/>
</dbReference>
<evidence type="ECO:0000256" key="1">
    <source>
        <dbReference type="ARBA" id="ARBA00022612"/>
    </source>
</evidence>
<evidence type="ECO:0000256" key="3">
    <source>
        <dbReference type="ARBA" id="ARBA00022801"/>
    </source>
</evidence>
<gene>
    <name evidence="7" type="ORF">UFOVP83_25</name>
</gene>
<sequence>MKHVQLVCEAKVSLDSPANEPSTPSGSITARVTTWGAREGADGRRFNYQPEGFADWANEFAGAGKPLPMFLNHNDYGMPMGQWDSIEFDDEGMTAQGKLFLNTAGGSDLFNVLKESPNLFGGVSVGAYAEEAQYVDAAGNPVDGDADEAFFQITKGGLREVSVVMYPNNPQAQIQKLEAFDADGNLNPRILERALRDAGLGKRDAITASSVVKRILSQRDAVQETTDEPTAQSDSDAVVNELNEALLMRELSNLLSNRIQGESNERKEPCPASAGTC</sequence>
<evidence type="ECO:0000256" key="4">
    <source>
        <dbReference type="ARBA" id="ARBA00022950"/>
    </source>
</evidence>
<dbReference type="InterPro" id="IPR054613">
    <property type="entry name" value="Peptidase_S78_dom"/>
</dbReference>
<protein>
    <submittedName>
        <fullName evidence="7">Prohead protease</fullName>
    </submittedName>
</protein>
<dbReference type="GO" id="GO:0046797">
    <property type="term" value="P:viral procapsid maturation"/>
    <property type="evidence" value="ECO:0007669"/>
    <property type="project" value="UniProtKB-KW"/>
</dbReference>
<evidence type="ECO:0000256" key="2">
    <source>
        <dbReference type="ARBA" id="ARBA00022670"/>
    </source>
</evidence>
<keyword evidence="5" id="KW-1273">Viral capsid maturation</keyword>
<dbReference type="GO" id="GO:0008233">
    <property type="term" value="F:peptidase activity"/>
    <property type="evidence" value="ECO:0007669"/>
    <property type="project" value="UniProtKB-KW"/>
</dbReference>
<organism evidence="7">
    <name type="scientific">uncultured Caudovirales phage</name>
    <dbReference type="NCBI Taxonomy" id="2100421"/>
    <lineage>
        <taxon>Viruses</taxon>
        <taxon>Duplodnaviria</taxon>
        <taxon>Heunggongvirae</taxon>
        <taxon>Uroviricota</taxon>
        <taxon>Caudoviricetes</taxon>
        <taxon>Peduoviridae</taxon>
        <taxon>Maltschvirus</taxon>
        <taxon>Maltschvirus maltsch</taxon>
    </lineage>
</organism>
<name>A0A6J5TEN6_9CAUD</name>
<feature type="domain" description="Prohead serine protease" evidence="6">
    <location>
        <begin position="66"/>
        <end position="176"/>
    </location>
</feature>
<evidence type="ECO:0000256" key="5">
    <source>
        <dbReference type="ARBA" id="ARBA00023045"/>
    </source>
</evidence>
<proteinExistence type="predicted"/>
<evidence type="ECO:0000259" key="6">
    <source>
        <dbReference type="Pfam" id="PF04586"/>
    </source>
</evidence>
<keyword evidence="3" id="KW-0378">Hydrolase</keyword>
<dbReference type="Pfam" id="PF04586">
    <property type="entry name" value="Peptidase_S78"/>
    <property type="match status" value="1"/>
</dbReference>
<reference evidence="7" key="1">
    <citation type="submission" date="2020-05" db="EMBL/GenBank/DDBJ databases">
        <authorList>
            <person name="Chiriac C."/>
            <person name="Salcher M."/>
            <person name="Ghai R."/>
            <person name="Kavagutti S V."/>
        </authorList>
    </citation>
    <scope>NUCLEOTIDE SEQUENCE</scope>
</reference>
<dbReference type="EMBL" id="LR797826">
    <property type="protein sequence ID" value="CAB4242199.1"/>
    <property type="molecule type" value="Genomic_DNA"/>
</dbReference>